<dbReference type="RefSeq" id="XP_035340647.1">
    <property type="nucleotide sequence ID" value="XM_035484754.1"/>
</dbReference>
<dbReference type="KEGG" id="trg:TRUGW13939_01554"/>
<dbReference type="GeneID" id="55989065"/>
<dbReference type="InterPro" id="IPR036568">
    <property type="entry name" value="GGCT-like_sf"/>
</dbReference>
<organism evidence="5 6">
    <name type="scientific">Talaromyces rugulosus</name>
    <name type="common">Penicillium rugulosum</name>
    <dbReference type="NCBI Taxonomy" id="121627"/>
    <lineage>
        <taxon>Eukaryota</taxon>
        <taxon>Fungi</taxon>
        <taxon>Dikarya</taxon>
        <taxon>Ascomycota</taxon>
        <taxon>Pezizomycotina</taxon>
        <taxon>Eurotiomycetes</taxon>
        <taxon>Eurotiomycetidae</taxon>
        <taxon>Eurotiales</taxon>
        <taxon>Trichocomaceae</taxon>
        <taxon>Talaromyces</taxon>
        <taxon>Talaromyces sect. Islandici</taxon>
    </lineage>
</organism>
<dbReference type="EC" id="4.3.2.9" evidence="1"/>
<evidence type="ECO:0000313" key="5">
    <source>
        <dbReference type="EMBL" id="QKX54468.1"/>
    </source>
</evidence>
<evidence type="ECO:0000256" key="2">
    <source>
        <dbReference type="ARBA" id="ARBA00023239"/>
    </source>
</evidence>
<keyword evidence="2" id="KW-0456">Lyase</keyword>
<dbReference type="PANTHER" id="PTHR12935">
    <property type="entry name" value="GAMMA-GLUTAMYLCYCLOTRANSFERASE"/>
    <property type="match status" value="1"/>
</dbReference>
<dbReference type="EMBL" id="CP055898">
    <property type="protein sequence ID" value="QKX54468.1"/>
    <property type="molecule type" value="Genomic_DNA"/>
</dbReference>
<dbReference type="InterPro" id="IPR013024">
    <property type="entry name" value="GGCT-like"/>
</dbReference>
<gene>
    <name evidence="5" type="ORF">TRUGW13939_01554</name>
</gene>
<dbReference type="SUPFAM" id="SSF110857">
    <property type="entry name" value="Gamma-glutamyl cyclotransferase-like"/>
    <property type="match status" value="1"/>
</dbReference>
<evidence type="ECO:0000313" key="6">
    <source>
        <dbReference type="Proteomes" id="UP000509510"/>
    </source>
</evidence>
<proteinExistence type="predicted"/>
<dbReference type="InterPro" id="IPR017939">
    <property type="entry name" value="G-Glutamylcylcotransferase"/>
</dbReference>
<dbReference type="GO" id="GO:0003839">
    <property type="term" value="F:gamma-glutamylcyclotransferase activity"/>
    <property type="evidence" value="ECO:0007669"/>
    <property type="project" value="UniProtKB-EC"/>
</dbReference>
<keyword evidence="6" id="KW-1185">Reference proteome</keyword>
<dbReference type="Proteomes" id="UP000509510">
    <property type="component" value="Chromosome I"/>
</dbReference>
<feature type="active site" description="Proton acceptor" evidence="3">
    <location>
        <position position="112"/>
    </location>
</feature>
<dbReference type="Gene3D" id="3.10.490.10">
    <property type="entry name" value="Gamma-glutamyl cyclotransferase-like"/>
    <property type="match status" value="1"/>
</dbReference>
<dbReference type="AlphaFoldDB" id="A0A7H8QKR2"/>
<reference evidence="6" key="1">
    <citation type="submission" date="2020-06" db="EMBL/GenBank/DDBJ databases">
        <title>A chromosome-scale genome assembly of Talaromyces rugulosus W13939.</title>
        <authorList>
            <person name="Wang B."/>
            <person name="Guo L."/>
            <person name="Ye K."/>
            <person name="Wang L."/>
        </authorList>
    </citation>
    <scope>NUCLEOTIDE SEQUENCE [LARGE SCALE GENOMIC DNA]</scope>
    <source>
        <strain evidence="6">W13939</strain>
    </source>
</reference>
<evidence type="ECO:0000256" key="3">
    <source>
        <dbReference type="PIRSR" id="PIRSR617939-1"/>
    </source>
</evidence>
<dbReference type="CDD" id="cd06661">
    <property type="entry name" value="GGCT_like"/>
    <property type="match status" value="1"/>
</dbReference>
<accession>A0A7H8QKR2</accession>
<evidence type="ECO:0000256" key="4">
    <source>
        <dbReference type="PIRSR" id="PIRSR617939-2"/>
    </source>
</evidence>
<sequence>MTATKSREGEHQQPETQARPLYFAYGSNLSATQMRQRCTHAPDHSATPLALARLDGWKWIICNRGYANVIPPAKYRFGRMEQEWGHSTEDGVVYGILYDLSSKDECLLDGYEGVDQQATAGQGQVSRSMRPREQGRGDYAKWYVPATVGKWFMGVDGPATATVLLYVDEESALEGAPNAEYIPRMNRGIEEATALGLPVAWTDTVIRKFIPTT</sequence>
<name>A0A7H8QKR2_TALRU</name>
<evidence type="ECO:0000256" key="1">
    <source>
        <dbReference type="ARBA" id="ARBA00012346"/>
    </source>
</evidence>
<dbReference type="OrthoDB" id="2924818at2759"/>
<protein>
    <recommendedName>
        <fullName evidence="1">gamma-glutamylcyclotransferase</fullName>
        <ecNumber evidence="1">4.3.2.9</ecNumber>
    </recommendedName>
</protein>
<feature type="binding site" evidence="4">
    <location>
        <begin position="22"/>
        <end position="27"/>
    </location>
    <ligand>
        <name>substrate</name>
    </ligand>
</feature>
<dbReference type="PANTHER" id="PTHR12935:SF0">
    <property type="entry name" value="GAMMA-GLUTAMYLCYCLOTRANSFERASE"/>
    <property type="match status" value="1"/>
</dbReference>